<proteinExistence type="predicted"/>
<name>A0A059AZK4_EUCGR</name>
<protein>
    <submittedName>
        <fullName evidence="1">Uncharacterized protein</fullName>
    </submittedName>
</protein>
<dbReference type="EMBL" id="KK198760">
    <property type="protein sequence ID" value="KCW59194.1"/>
    <property type="molecule type" value="Genomic_DNA"/>
</dbReference>
<dbReference type="AlphaFoldDB" id="A0A059AZK4"/>
<sequence>MGAHPKDQGVTIPKLPTSPFSSRTTLLIKRVRSISNPFDRIGFTDQSPGENSANCSCTPDTIARDKAFDGGAKSQIPGLRNNSANASCTHDTIAKDKALRFMAQSNLFKRRRRRRRS</sequence>
<dbReference type="Gramene" id="KCW59194">
    <property type="protein sequence ID" value="KCW59194"/>
    <property type="gene ID" value="EUGRSUZ_H01853"/>
</dbReference>
<organism evidence="1">
    <name type="scientific">Eucalyptus grandis</name>
    <name type="common">Flooded gum</name>
    <dbReference type="NCBI Taxonomy" id="71139"/>
    <lineage>
        <taxon>Eukaryota</taxon>
        <taxon>Viridiplantae</taxon>
        <taxon>Streptophyta</taxon>
        <taxon>Embryophyta</taxon>
        <taxon>Tracheophyta</taxon>
        <taxon>Spermatophyta</taxon>
        <taxon>Magnoliopsida</taxon>
        <taxon>eudicotyledons</taxon>
        <taxon>Gunneridae</taxon>
        <taxon>Pentapetalae</taxon>
        <taxon>rosids</taxon>
        <taxon>malvids</taxon>
        <taxon>Myrtales</taxon>
        <taxon>Myrtaceae</taxon>
        <taxon>Myrtoideae</taxon>
        <taxon>Eucalypteae</taxon>
        <taxon>Eucalyptus</taxon>
    </lineage>
</organism>
<reference evidence="1" key="1">
    <citation type="submission" date="2013-07" db="EMBL/GenBank/DDBJ databases">
        <title>The genome of Eucalyptus grandis.</title>
        <authorList>
            <person name="Schmutz J."/>
            <person name="Hayes R."/>
            <person name="Myburg A."/>
            <person name="Tuskan G."/>
            <person name="Grattapaglia D."/>
            <person name="Rokhsar D.S."/>
        </authorList>
    </citation>
    <scope>NUCLEOTIDE SEQUENCE</scope>
    <source>
        <tissue evidence="1">Leaf extractions</tissue>
    </source>
</reference>
<evidence type="ECO:0000313" key="1">
    <source>
        <dbReference type="EMBL" id="KCW59194.1"/>
    </source>
</evidence>
<accession>A0A059AZK4</accession>
<gene>
    <name evidence="1" type="ORF">EUGRSUZ_H01853</name>
</gene>
<dbReference type="InParanoid" id="A0A059AZK4"/>